<protein>
    <submittedName>
        <fullName evidence="1">TnpV protein</fullName>
    </submittedName>
</protein>
<name>A0A6L8MUB3_STRSU</name>
<sequence>MYDESNGLWYELQGDYYNPCLTLPTEKEHKPIGLWGQRHKRYLQEHNKIFYTTLLTSGKLNEYLVDVDKQTEERFERLVEQMKQSQGITEQLKSENALEWVQRMNNIQACAREIVNKEIIFG</sequence>
<evidence type="ECO:0000313" key="2">
    <source>
        <dbReference type="Proteomes" id="UP000483765"/>
    </source>
</evidence>
<proteinExistence type="predicted"/>
<gene>
    <name evidence="1" type="ORF">GLP18_00630</name>
</gene>
<dbReference type="Pfam" id="PF14198">
    <property type="entry name" value="TnpV"/>
    <property type="match status" value="1"/>
</dbReference>
<evidence type="ECO:0000313" key="1">
    <source>
        <dbReference type="EMBL" id="MYN68748.1"/>
    </source>
</evidence>
<organism evidence="1 2">
    <name type="scientific">Streptococcus suis</name>
    <dbReference type="NCBI Taxonomy" id="1307"/>
    <lineage>
        <taxon>Bacteria</taxon>
        <taxon>Bacillati</taxon>
        <taxon>Bacillota</taxon>
        <taxon>Bacilli</taxon>
        <taxon>Lactobacillales</taxon>
        <taxon>Streptococcaceae</taxon>
        <taxon>Streptococcus</taxon>
    </lineage>
</organism>
<dbReference type="Proteomes" id="UP000483765">
    <property type="component" value="Unassembled WGS sequence"/>
</dbReference>
<comment type="caution">
    <text evidence="1">The sequence shown here is derived from an EMBL/GenBank/DDBJ whole genome shotgun (WGS) entry which is preliminary data.</text>
</comment>
<reference evidence="1 2" key="1">
    <citation type="submission" date="2019-11" db="EMBL/GenBank/DDBJ databases">
        <title>Divergent Streptococcus suis from cattle.</title>
        <authorList>
            <person name="Williamson C."/>
        </authorList>
    </citation>
    <scope>NUCLEOTIDE SEQUENCE [LARGE SCALE GENOMIC DNA]</scope>
    <source>
        <strain evidence="1 2">10-36905</strain>
    </source>
</reference>
<dbReference type="RefSeq" id="WP_160863630.1">
    <property type="nucleotide sequence ID" value="NZ_WNXH01000001.1"/>
</dbReference>
<dbReference type="EMBL" id="WNXH01000001">
    <property type="protein sequence ID" value="MYN68748.1"/>
    <property type="molecule type" value="Genomic_DNA"/>
</dbReference>
<dbReference type="AlphaFoldDB" id="A0A6L8MUB3"/>
<accession>A0A6L8MUB3</accession>
<dbReference type="InterPro" id="IPR026989">
    <property type="entry name" value="TnpV"/>
</dbReference>